<comment type="caution">
    <text evidence="9">The sequence shown here is derived from an EMBL/GenBank/DDBJ whole genome shotgun (WGS) entry which is preliminary data.</text>
</comment>
<feature type="binding site" evidence="6 7">
    <location>
        <position position="81"/>
    </location>
    <ligand>
        <name>S-adenosyl-L-methionine</name>
        <dbReference type="ChEBI" id="CHEBI:59789"/>
    </ligand>
</feature>
<comment type="catalytic activity">
    <reaction evidence="6">
        <text>5-carboxymethylaminomethyluridine(34) in tRNA(Leu) + S-adenosyl-L-methionine = 5-carboxymethylaminomethyl-2'-O-methyluridine(34) in tRNA(Leu) + S-adenosyl-L-homocysteine + H(+)</text>
        <dbReference type="Rhea" id="RHEA:43088"/>
        <dbReference type="Rhea" id="RHEA-COMP:10333"/>
        <dbReference type="Rhea" id="RHEA-COMP:10334"/>
        <dbReference type="ChEBI" id="CHEBI:15378"/>
        <dbReference type="ChEBI" id="CHEBI:57856"/>
        <dbReference type="ChEBI" id="CHEBI:59789"/>
        <dbReference type="ChEBI" id="CHEBI:74508"/>
        <dbReference type="ChEBI" id="CHEBI:74511"/>
        <dbReference type="EC" id="2.1.1.207"/>
    </reaction>
</comment>
<keyword evidence="2 6" id="KW-0489">Methyltransferase</keyword>
<feature type="binding site" evidence="6 7">
    <location>
        <position position="131"/>
    </location>
    <ligand>
        <name>S-adenosyl-L-methionine</name>
        <dbReference type="ChEBI" id="CHEBI:59789"/>
    </ligand>
</feature>
<gene>
    <name evidence="6 9" type="primary">trmL</name>
    <name evidence="9" type="ORF">RSO01_91450</name>
</gene>
<dbReference type="Pfam" id="PF00588">
    <property type="entry name" value="SpoU_methylase"/>
    <property type="match status" value="1"/>
</dbReference>
<dbReference type="InterPro" id="IPR016914">
    <property type="entry name" value="TrmL"/>
</dbReference>
<evidence type="ECO:0000256" key="7">
    <source>
        <dbReference type="PIRSR" id="PIRSR029256-1"/>
    </source>
</evidence>
<dbReference type="InterPro" id="IPR001537">
    <property type="entry name" value="SpoU_MeTrfase"/>
</dbReference>
<evidence type="ECO:0000313" key="10">
    <source>
        <dbReference type="Proteomes" id="UP000321058"/>
    </source>
</evidence>
<evidence type="ECO:0000256" key="6">
    <source>
        <dbReference type="HAMAP-Rule" id="MF_01885"/>
    </source>
</evidence>
<proteinExistence type="inferred from homology"/>
<dbReference type="RefSeq" id="WP_147157250.1">
    <property type="nucleotide sequence ID" value="NZ_BKAJ01000282.1"/>
</dbReference>
<comment type="catalytic activity">
    <reaction evidence="6">
        <text>cytidine(34) in tRNA + S-adenosyl-L-methionine = 2'-O-methylcytidine(34) in tRNA + S-adenosyl-L-homocysteine + H(+)</text>
        <dbReference type="Rhea" id="RHEA:43084"/>
        <dbReference type="Rhea" id="RHEA-COMP:10331"/>
        <dbReference type="Rhea" id="RHEA-COMP:10332"/>
        <dbReference type="ChEBI" id="CHEBI:15378"/>
        <dbReference type="ChEBI" id="CHEBI:57856"/>
        <dbReference type="ChEBI" id="CHEBI:59789"/>
        <dbReference type="ChEBI" id="CHEBI:74495"/>
        <dbReference type="ChEBI" id="CHEBI:82748"/>
        <dbReference type="EC" id="2.1.1.207"/>
    </reaction>
</comment>
<comment type="function">
    <text evidence="6">Methylates the ribose at the nucleotide 34 wobble position in the two leucyl isoacceptors tRNA(Leu)(CmAA) and tRNA(Leu)(cmnm5UmAA). Catalyzes the methyl transfer from S-adenosyl-L-methionine to the 2'-OH of the wobble nucleotide.</text>
</comment>
<dbReference type="PIRSF" id="PIRSF029256">
    <property type="entry name" value="SpoU_TrmH_prd"/>
    <property type="match status" value="1"/>
</dbReference>
<sequence>MRLALFEPDIPQNLGAFIRLSACLKVPLDVIEPCGFPVDDKRIRRAAMDYYDLASIARHASWAAFKRARELERPAGRLVLLTTKGATDFPGIAFAKDDILLFGRESAGVPDEVHQAADLRLRVPLQRGARSLNVALAAAMVVSEALRQTSGFDALSD</sequence>
<evidence type="ECO:0000256" key="2">
    <source>
        <dbReference type="ARBA" id="ARBA00022603"/>
    </source>
</evidence>
<dbReference type="InterPro" id="IPR029028">
    <property type="entry name" value="Alpha/beta_knot_MTases"/>
</dbReference>
<dbReference type="CDD" id="cd18094">
    <property type="entry name" value="SpoU-like_TrmL"/>
    <property type="match status" value="1"/>
</dbReference>
<reference evidence="9 10" key="1">
    <citation type="submission" date="2019-07" db="EMBL/GenBank/DDBJ databases">
        <title>Whole genome shotgun sequence of Reyranella soli NBRC 108950.</title>
        <authorList>
            <person name="Hosoyama A."/>
            <person name="Uohara A."/>
            <person name="Ohji S."/>
            <person name="Ichikawa N."/>
        </authorList>
    </citation>
    <scope>NUCLEOTIDE SEQUENCE [LARGE SCALE GENOMIC DNA]</scope>
    <source>
        <strain evidence="9 10">NBRC 108950</strain>
    </source>
</reference>
<dbReference type="Proteomes" id="UP000321058">
    <property type="component" value="Unassembled WGS sequence"/>
</dbReference>
<organism evidence="9 10">
    <name type="scientific">Reyranella soli</name>
    <dbReference type="NCBI Taxonomy" id="1230389"/>
    <lineage>
        <taxon>Bacteria</taxon>
        <taxon>Pseudomonadati</taxon>
        <taxon>Pseudomonadota</taxon>
        <taxon>Alphaproteobacteria</taxon>
        <taxon>Hyphomicrobiales</taxon>
        <taxon>Reyranellaceae</taxon>
        <taxon>Reyranella</taxon>
    </lineage>
</organism>
<dbReference type="GO" id="GO:0141102">
    <property type="term" value="F:tRNA (5-carboxymethylaminomethyluridine(34)-2'-O)-methyltransferase activity"/>
    <property type="evidence" value="ECO:0007669"/>
    <property type="project" value="RHEA"/>
</dbReference>
<protein>
    <recommendedName>
        <fullName evidence="6">tRNA (cytidine(34)-2'-O)-methyltransferase</fullName>
        <ecNumber evidence="6">2.1.1.207</ecNumber>
    </recommendedName>
    <alternativeName>
        <fullName evidence="6">tRNA (cytidine/uridine-2'-O-)-methyltransferase TrmL</fullName>
    </alternativeName>
</protein>
<dbReference type="GO" id="GO:0003723">
    <property type="term" value="F:RNA binding"/>
    <property type="evidence" value="ECO:0007669"/>
    <property type="project" value="InterPro"/>
</dbReference>
<keyword evidence="3 6" id="KW-0808">Transferase</keyword>
<dbReference type="SUPFAM" id="SSF75217">
    <property type="entry name" value="alpha/beta knot"/>
    <property type="match status" value="1"/>
</dbReference>
<feature type="binding site" evidence="6 7">
    <location>
        <position position="103"/>
    </location>
    <ligand>
        <name>S-adenosyl-L-methionine</name>
        <dbReference type="ChEBI" id="CHEBI:59789"/>
    </ligand>
</feature>
<dbReference type="OrthoDB" id="9789043at2"/>
<keyword evidence="4 6" id="KW-0949">S-adenosyl-L-methionine</keyword>
<dbReference type="HAMAP" id="MF_01885">
    <property type="entry name" value="tRNA_methyltr_TrmL"/>
    <property type="match status" value="1"/>
</dbReference>
<dbReference type="EC" id="2.1.1.207" evidence="6"/>
<evidence type="ECO:0000256" key="5">
    <source>
        <dbReference type="ARBA" id="ARBA00022694"/>
    </source>
</evidence>
<evidence type="ECO:0000259" key="8">
    <source>
        <dbReference type="Pfam" id="PF00588"/>
    </source>
</evidence>
<keyword evidence="5 6" id="KW-0819">tRNA processing</keyword>
<evidence type="ECO:0000313" key="9">
    <source>
        <dbReference type="EMBL" id="GEP61979.1"/>
    </source>
</evidence>
<dbReference type="EMBL" id="BKAJ01000282">
    <property type="protein sequence ID" value="GEP61979.1"/>
    <property type="molecule type" value="Genomic_DNA"/>
</dbReference>
<keyword evidence="1 6" id="KW-0963">Cytoplasm</keyword>
<dbReference type="GO" id="GO:0141098">
    <property type="term" value="F:tRNA (cytidine(34)-2'-O)-methyltransferase activity"/>
    <property type="evidence" value="ECO:0007669"/>
    <property type="project" value="RHEA"/>
</dbReference>
<comment type="similarity">
    <text evidence="6">Belongs to the class IV-like SAM-binding methyltransferase superfamily. RNA methyltransferase TrmH family. TrmL subfamily.</text>
</comment>
<feature type="domain" description="tRNA/rRNA methyltransferase SpoU type" evidence="8">
    <location>
        <begin position="2"/>
        <end position="142"/>
    </location>
</feature>
<evidence type="ECO:0000256" key="4">
    <source>
        <dbReference type="ARBA" id="ARBA00022691"/>
    </source>
</evidence>
<keyword evidence="10" id="KW-1185">Reference proteome</keyword>
<accession>A0A512NSQ8</accession>
<comment type="subunit">
    <text evidence="6">Homodimer.</text>
</comment>
<dbReference type="PANTHER" id="PTHR42971:SF1">
    <property type="entry name" value="TRNA (CYTIDINE(34)-2'-O)-METHYLTRANSFERASE"/>
    <property type="match status" value="1"/>
</dbReference>
<dbReference type="GO" id="GO:0005737">
    <property type="term" value="C:cytoplasm"/>
    <property type="evidence" value="ECO:0007669"/>
    <property type="project" value="UniProtKB-SubCell"/>
</dbReference>
<name>A0A512NSQ8_9HYPH</name>
<dbReference type="InterPro" id="IPR029026">
    <property type="entry name" value="tRNA_m1G_MTases_N"/>
</dbReference>
<dbReference type="PANTHER" id="PTHR42971">
    <property type="entry name" value="TRNA (CYTIDINE(34)-2'-O)-METHYLTRANSFERASE"/>
    <property type="match status" value="1"/>
</dbReference>
<feature type="binding site" evidence="6 7">
    <location>
        <position position="123"/>
    </location>
    <ligand>
        <name>S-adenosyl-L-methionine</name>
        <dbReference type="ChEBI" id="CHEBI:59789"/>
    </ligand>
</feature>
<dbReference type="AlphaFoldDB" id="A0A512NSQ8"/>
<evidence type="ECO:0000256" key="1">
    <source>
        <dbReference type="ARBA" id="ARBA00022490"/>
    </source>
</evidence>
<dbReference type="GO" id="GO:0002130">
    <property type="term" value="P:wobble position ribose methylation"/>
    <property type="evidence" value="ECO:0007669"/>
    <property type="project" value="TreeGrafter"/>
</dbReference>
<dbReference type="Gene3D" id="3.40.1280.10">
    <property type="match status" value="1"/>
</dbReference>
<comment type="subcellular location">
    <subcellularLocation>
        <location evidence="6">Cytoplasm</location>
    </subcellularLocation>
</comment>
<evidence type="ECO:0000256" key="3">
    <source>
        <dbReference type="ARBA" id="ARBA00022679"/>
    </source>
</evidence>